<dbReference type="InterPro" id="IPR011008">
    <property type="entry name" value="Dimeric_a/b-barrel"/>
</dbReference>
<evidence type="ECO:0000256" key="1">
    <source>
        <dbReference type="ARBA" id="ARBA00023015"/>
    </source>
</evidence>
<dbReference type="PROSITE" id="PS50956">
    <property type="entry name" value="HTH_ASNC_2"/>
    <property type="match status" value="1"/>
</dbReference>
<organism evidence="5 6">
    <name type="scientific">Caenispirillum bisanense</name>
    <dbReference type="NCBI Taxonomy" id="414052"/>
    <lineage>
        <taxon>Bacteria</taxon>
        <taxon>Pseudomonadati</taxon>
        <taxon>Pseudomonadota</taxon>
        <taxon>Alphaproteobacteria</taxon>
        <taxon>Rhodospirillales</taxon>
        <taxon>Novispirillaceae</taxon>
        <taxon>Caenispirillum</taxon>
    </lineage>
</organism>
<proteinExistence type="predicted"/>
<dbReference type="Proteomes" id="UP000219621">
    <property type="component" value="Unassembled WGS sequence"/>
</dbReference>
<dbReference type="Pfam" id="PF13412">
    <property type="entry name" value="HTH_24"/>
    <property type="match status" value="1"/>
</dbReference>
<keyword evidence="6" id="KW-1185">Reference proteome</keyword>
<dbReference type="PANTHER" id="PTHR30154:SF53">
    <property type="entry name" value="HTH-TYPE TRANSCRIPTIONAL REGULATOR LRPC"/>
    <property type="match status" value="1"/>
</dbReference>
<feature type="domain" description="HTH asnC-type" evidence="4">
    <location>
        <begin position="2"/>
        <end position="63"/>
    </location>
</feature>
<dbReference type="OrthoDB" id="9809462at2"/>
<keyword evidence="1" id="KW-0805">Transcription regulation</keyword>
<dbReference type="EMBL" id="OCNJ01000021">
    <property type="protein sequence ID" value="SOE01664.1"/>
    <property type="molecule type" value="Genomic_DNA"/>
</dbReference>
<dbReference type="InterPro" id="IPR019887">
    <property type="entry name" value="Tscrpt_reg_AsnC/Lrp_C"/>
</dbReference>
<evidence type="ECO:0000256" key="3">
    <source>
        <dbReference type="ARBA" id="ARBA00023163"/>
    </source>
</evidence>
<keyword evidence="3" id="KW-0804">Transcription</keyword>
<gene>
    <name evidence="5" type="ORF">SAMN05421508_12113</name>
</gene>
<dbReference type="Pfam" id="PF01037">
    <property type="entry name" value="AsnC_trans_reg"/>
    <property type="match status" value="1"/>
</dbReference>
<dbReference type="GO" id="GO:0043565">
    <property type="term" value="F:sequence-specific DNA binding"/>
    <property type="evidence" value="ECO:0007669"/>
    <property type="project" value="InterPro"/>
</dbReference>
<evidence type="ECO:0000313" key="6">
    <source>
        <dbReference type="Proteomes" id="UP000219621"/>
    </source>
</evidence>
<accession>A0A286H303</accession>
<sequence>MMDDLDRRLLDCLRQDARASTAALARKLQMSRSTVQARIRRLEETGVIAGYTVRLTEDFSARLIRAHVMLSVSPKLAAAVVHALRRMDGVRALHTISGVYDMIALTAAETMEQMDALIDRIGALEGVERTTTSILMTTKFER</sequence>
<dbReference type="InterPro" id="IPR036388">
    <property type="entry name" value="WH-like_DNA-bd_sf"/>
</dbReference>
<dbReference type="InterPro" id="IPR019888">
    <property type="entry name" value="Tscrpt_reg_AsnC-like"/>
</dbReference>
<keyword evidence="2" id="KW-0238">DNA-binding</keyword>
<dbReference type="SMART" id="SM00344">
    <property type="entry name" value="HTH_ASNC"/>
    <property type="match status" value="1"/>
</dbReference>
<dbReference type="Gene3D" id="1.10.10.10">
    <property type="entry name" value="Winged helix-like DNA-binding domain superfamily/Winged helix DNA-binding domain"/>
    <property type="match status" value="1"/>
</dbReference>
<dbReference type="SUPFAM" id="SSF46785">
    <property type="entry name" value="Winged helix' DNA-binding domain"/>
    <property type="match status" value="1"/>
</dbReference>
<evidence type="ECO:0000256" key="2">
    <source>
        <dbReference type="ARBA" id="ARBA00023125"/>
    </source>
</evidence>
<protein>
    <submittedName>
        <fullName evidence="5">Transcriptional regulator, AsnC family</fullName>
    </submittedName>
</protein>
<reference evidence="5 6" key="1">
    <citation type="submission" date="2017-09" db="EMBL/GenBank/DDBJ databases">
        <authorList>
            <person name="Ehlers B."/>
            <person name="Leendertz F.H."/>
        </authorList>
    </citation>
    <scope>NUCLEOTIDE SEQUENCE [LARGE SCALE GENOMIC DNA]</scope>
    <source>
        <strain evidence="5 6">USBA 140</strain>
    </source>
</reference>
<dbReference type="AlphaFoldDB" id="A0A286H303"/>
<dbReference type="InterPro" id="IPR036390">
    <property type="entry name" value="WH_DNA-bd_sf"/>
</dbReference>
<dbReference type="Gene3D" id="3.30.70.920">
    <property type="match status" value="1"/>
</dbReference>
<dbReference type="InterPro" id="IPR000485">
    <property type="entry name" value="AsnC-type_HTH_dom"/>
</dbReference>
<evidence type="ECO:0000259" key="4">
    <source>
        <dbReference type="PROSITE" id="PS50956"/>
    </source>
</evidence>
<dbReference type="RefSeq" id="WP_097281733.1">
    <property type="nucleotide sequence ID" value="NZ_OCNJ01000021.1"/>
</dbReference>
<name>A0A286H303_9PROT</name>
<dbReference type="PANTHER" id="PTHR30154">
    <property type="entry name" value="LEUCINE-RESPONSIVE REGULATORY PROTEIN"/>
    <property type="match status" value="1"/>
</dbReference>
<dbReference type="GO" id="GO:0005829">
    <property type="term" value="C:cytosol"/>
    <property type="evidence" value="ECO:0007669"/>
    <property type="project" value="TreeGrafter"/>
</dbReference>
<dbReference type="GO" id="GO:0043200">
    <property type="term" value="P:response to amino acid"/>
    <property type="evidence" value="ECO:0007669"/>
    <property type="project" value="TreeGrafter"/>
</dbReference>
<evidence type="ECO:0000313" key="5">
    <source>
        <dbReference type="EMBL" id="SOE01664.1"/>
    </source>
</evidence>
<dbReference type="SUPFAM" id="SSF54909">
    <property type="entry name" value="Dimeric alpha+beta barrel"/>
    <property type="match status" value="1"/>
</dbReference>
<dbReference type="PRINTS" id="PR00033">
    <property type="entry name" value="HTHASNC"/>
</dbReference>